<evidence type="ECO:0008006" key="3">
    <source>
        <dbReference type="Google" id="ProtNLM"/>
    </source>
</evidence>
<reference evidence="1" key="1">
    <citation type="submission" date="2023-10" db="EMBL/GenBank/DDBJ databases">
        <authorList>
            <person name="Chen Y."/>
            <person name="Shah S."/>
            <person name="Dougan E. K."/>
            <person name="Thang M."/>
            <person name="Chan C."/>
        </authorList>
    </citation>
    <scope>NUCLEOTIDE SEQUENCE [LARGE SCALE GENOMIC DNA]</scope>
</reference>
<comment type="caution">
    <text evidence="1">The sequence shown here is derived from an EMBL/GenBank/DDBJ whole genome shotgun (WGS) entry which is preliminary data.</text>
</comment>
<evidence type="ECO:0000313" key="2">
    <source>
        <dbReference type="Proteomes" id="UP001189429"/>
    </source>
</evidence>
<evidence type="ECO:0000313" key="1">
    <source>
        <dbReference type="EMBL" id="CAK0882739.1"/>
    </source>
</evidence>
<organism evidence="1 2">
    <name type="scientific">Prorocentrum cordatum</name>
    <dbReference type="NCBI Taxonomy" id="2364126"/>
    <lineage>
        <taxon>Eukaryota</taxon>
        <taxon>Sar</taxon>
        <taxon>Alveolata</taxon>
        <taxon>Dinophyceae</taxon>
        <taxon>Prorocentrales</taxon>
        <taxon>Prorocentraceae</taxon>
        <taxon>Prorocentrum</taxon>
    </lineage>
</organism>
<dbReference type="EMBL" id="CAUYUJ010018331">
    <property type="protein sequence ID" value="CAK0882739.1"/>
    <property type="molecule type" value="Genomic_DNA"/>
</dbReference>
<dbReference type="InterPro" id="IPR011990">
    <property type="entry name" value="TPR-like_helical_dom_sf"/>
</dbReference>
<protein>
    <recommendedName>
        <fullName evidence="3">Pentatricopeptide repeat-containing protein</fullName>
    </recommendedName>
</protein>
<dbReference type="Proteomes" id="UP001189429">
    <property type="component" value="Unassembled WGS sequence"/>
</dbReference>
<proteinExistence type="predicted"/>
<accession>A0ABN9W993</accession>
<gene>
    <name evidence="1" type="ORF">PCOR1329_LOCUS65163</name>
</gene>
<keyword evidence="2" id="KW-1185">Reference proteome</keyword>
<sequence length="137" mass="15007">MSLAKAANFAMLWRAQRQFYYRYEISTCEQGKQSQQALSLLCATWEAKLKPPAVDSTSGSTFAGISACGKGGQWQQALSLLRQMWEVKLVPDVISLSAGALACDGGGHGQQAIWMLTETRDVKLESFSDLLVIAMRT</sequence>
<dbReference type="NCBIfam" id="TIGR00756">
    <property type="entry name" value="PPR"/>
    <property type="match status" value="1"/>
</dbReference>
<dbReference type="InterPro" id="IPR002885">
    <property type="entry name" value="PPR_rpt"/>
</dbReference>
<name>A0ABN9W993_9DINO</name>
<dbReference type="Gene3D" id="1.25.40.10">
    <property type="entry name" value="Tetratricopeptide repeat domain"/>
    <property type="match status" value="1"/>
</dbReference>